<comment type="catalytic activity">
    <reaction evidence="1">
        <text>Hydrolyzes the link between N-acetylmuramoyl residues and L-amino acid residues in certain cell-wall glycopeptides.</text>
        <dbReference type="EC" id="3.5.1.28"/>
    </reaction>
</comment>
<evidence type="ECO:0000256" key="1">
    <source>
        <dbReference type="ARBA" id="ARBA00001561"/>
    </source>
</evidence>
<gene>
    <name evidence="5" type="ORF">ENW00_06480</name>
</gene>
<dbReference type="InterPro" id="IPR021731">
    <property type="entry name" value="AMIN_dom"/>
</dbReference>
<reference evidence="5" key="1">
    <citation type="journal article" date="2020" name="mSystems">
        <title>Genome- and Community-Level Interaction Insights into Carbon Utilization and Element Cycling Functions of Hydrothermarchaeota in Hydrothermal Sediment.</title>
        <authorList>
            <person name="Zhou Z."/>
            <person name="Liu Y."/>
            <person name="Xu W."/>
            <person name="Pan J."/>
            <person name="Luo Z.H."/>
            <person name="Li M."/>
        </authorList>
    </citation>
    <scope>NUCLEOTIDE SEQUENCE [LARGE SCALE GENOMIC DNA]</scope>
    <source>
        <strain evidence="5">SpSt-81</strain>
    </source>
</reference>
<keyword evidence="3" id="KW-0378">Hydrolase</keyword>
<dbReference type="Pfam" id="PF11741">
    <property type="entry name" value="AMIN"/>
    <property type="match status" value="1"/>
</dbReference>
<dbReference type="EC" id="3.5.1.28" evidence="2"/>
<evidence type="ECO:0000256" key="2">
    <source>
        <dbReference type="ARBA" id="ARBA00011901"/>
    </source>
</evidence>
<proteinExistence type="predicted"/>
<dbReference type="CDD" id="cd02696">
    <property type="entry name" value="MurNAc-LAA"/>
    <property type="match status" value="1"/>
</dbReference>
<dbReference type="GO" id="GO:0008745">
    <property type="term" value="F:N-acetylmuramoyl-L-alanine amidase activity"/>
    <property type="evidence" value="ECO:0007669"/>
    <property type="project" value="UniProtKB-EC"/>
</dbReference>
<dbReference type="GO" id="GO:0009253">
    <property type="term" value="P:peptidoglycan catabolic process"/>
    <property type="evidence" value="ECO:0007669"/>
    <property type="project" value="InterPro"/>
</dbReference>
<evidence type="ECO:0000313" key="5">
    <source>
        <dbReference type="EMBL" id="HFX13782.1"/>
    </source>
</evidence>
<feature type="domain" description="MurNAc-LAA" evidence="4">
    <location>
        <begin position="443"/>
        <end position="550"/>
    </location>
</feature>
<dbReference type="InterPro" id="IPR012854">
    <property type="entry name" value="Cu_amine_oxidase-like_N"/>
</dbReference>
<accession>A0A7C3RRG8</accession>
<dbReference type="InterPro" id="IPR050695">
    <property type="entry name" value="N-acetylmuramoyl_amidase_3"/>
</dbReference>
<dbReference type="PANTHER" id="PTHR30404">
    <property type="entry name" value="N-ACETYLMURAMOYL-L-ALANINE AMIDASE"/>
    <property type="match status" value="1"/>
</dbReference>
<dbReference type="GO" id="GO:0030288">
    <property type="term" value="C:outer membrane-bounded periplasmic space"/>
    <property type="evidence" value="ECO:0007669"/>
    <property type="project" value="TreeGrafter"/>
</dbReference>
<evidence type="ECO:0000256" key="3">
    <source>
        <dbReference type="ARBA" id="ARBA00022801"/>
    </source>
</evidence>
<dbReference type="Pfam" id="PF07833">
    <property type="entry name" value="Cu_amine_oxidN1"/>
    <property type="match status" value="1"/>
</dbReference>
<dbReference type="Pfam" id="PF01520">
    <property type="entry name" value="Amidase_3"/>
    <property type="match status" value="1"/>
</dbReference>
<dbReference type="SMART" id="SM00646">
    <property type="entry name" value="Ami_3"/>
    <property type="match status" value="1"/>
</dbReference>
<dbReference type="Gene3D" id="3.40.630.40">
    <property type="entry name" value="Zn-dependent exopeptidases"/>
    <property type="match status" value="1"/>
</dbReference>
<dbReference type="Gene3D" id="2.60.40.3500">
    <property type="match status" value="1"/>
</dbReference>
<evidence type="ECO:0000259" key="4">
    <source>
        <dbReference type="SMART" id="SM00646"/>
    </source>
</evidence>
<protein>
    <recommendedName>
        <fullName evidence="2">N-acetylmuramoyl-L-alanine amidase</fullName>
        <ecNumber evidence="2">3.5.1.28</ecNumber>
    </recommendedName>
</protein>
<sequence>MKKVSIYILFFLFFSIHLSAIILGEEPSSLEINFLGEKTKILTVLKIKDSEIYMPLPLFASTFKYDFSQENNKVVLYREKKEVFSANIGDKKCIINKKETTLLYPIIREDVIYFPLSSFFRLLGYRIYLKENTIFIVHEVLEIKYSKNLLSIAFKAESPVEVKTLVLQNPSRLVIDLLNTVYINNKGEIIPKDANIKNIRFSQFNVAPYIVRVVIEFKDKIPNYDIKLNDGNIYVRFLGNDITEEKTQKQNTNVQSVLTDLKWKEEKDSVDFFLTFLGTYTFQEKKILYDPPRIYYDFIGSTFSLTSQELTINVYPVKILRFGLRDEGKKIMRLVFETYTDSIQTAEEIGENALKISFRKEALSSEENKLENNDFTIFIDPGHGGTDPGAIYGDIKEKDINLKVSLKLAETLRQKGYNVILTRSDDSNISLDDRVKIVNSSINLNNNLITSALFISIHSNAAFSNDVRGIEICYATDLSERLVNMLFNIFNSSGFLVRRSIKGRFYVLSRVPIPSVIIEMGFLTNDEDRKLLLRDEYQDRLIEKIIEAIELYRKGEVKNE</sequence>
<dbReference type="SUPFAM" id="SSF53187">
    <property type="entry name" value="Zn-dependent exopeptidases"/>
    <property type="match status" value="1"/>
</dbReference>
<comment type="caution">
    <text evidence="5">The sequence shown here is derived from an EMBL/GenBank/DDBJ whole genome shotgun (WGS) entry which is preliminary data.</text>
</comment>
<dbReference type="AlphaFoldDB" id="A0A7C3RRG8"/>
<dbReference type="EMBL" id="DTIN01000025">
    <property type="protein sequence ID" value="HFX13782.1"/>
    <property type="molecule type" value="Genomic_DNA"/>
</dbReference>
<dbReference type="PANTHER" id="PTHR30404:SF0">
    <property type="entry name" value="N-ACETYLMURAMOYL-L-ALANINE AMIDASE AMIC"/>
    <property type="match status" value="1"/>
</dbReference>
<organism evidence="5">
    <name type="scientific">Dictyoglomus thermophilum</name>
    <dbReference type="NCBI Taxonomy" id="14"/>
    <lineage>
        <taxon>Bacteria</taxon>
        <taxon>Pseudomonadati</taxon>
        <taxon>Dictyoglomota</taxon>
        <taxon>Dictyoglomia</taxon>
        <taxon>Dictyoglomales</taxon>
        <taxon>Dictyoglomaceae</taxon>
        <taxon>Dictyoglomus</taxon>
    </lineage>
</organism>
<dbReference type="InterPro" id="IPR002508">
    <property type="entry name" value="MurNAc-LAA_cat"/>
</dbReference>
<name>A0A7C3RRG8_DICTH</name>